<evidence type="ECO:0000313" key="3">
    <source>
        <dbReference type="Proteomes" id="UP001195903"/>
    </source>
</evidence>
<evidence type="ECO:0008006" key="4">
    <source>
        <dbReference type="Google" id="ProtNLM"/>
    </source>
</evidence>
<protein>
    <recommendedName>
        <fullName evidence="4">Lipoprotein</fullName>
    </recommendedName>
</protein>
<name>A0ABS5V5Q3_9GAMM</name>
<keyword evidence="3" id="KW-1185">Reference proteome</keyword>
<proteinExistence type="predicted"/>
<organism evidence="2 3">
    <name type="scientific">Shewanella jiangmenensis</name>
    <dbReference type="NCBI Taxonomy" id="2837387"/>
    <lineage>
        <taxon>Bacteria</taxon>
        <taxon>Pseudomonadati</taxon>
        <taxon>Pseudomonadota</taxon>
        <taxon>Gammaproteobacteria</taxon>
        <taxon>Alteromonadales</taxon>
        <taxon>Shewanellaceae</taxon>
        <taxon>Shewanella</taxon>
    </lineage>
</organism>
<evidence type="ECO:0000313" key="2">
    <source>
        <dbReference type="EMBL" id="MBT1445770.1"/>
    </source>
</evidence>
<dbReference type="EMBL" id="JAHEPS010000006">
    <property type="protein sequence ID" value="MBT1445770.1"/>
    <property type="molecule type" value="Genomic_DNA"/>
</dbReference>
<dbReference type="Proteomes" id="UP001195903">
    <property type="component" value="Unassembled WGS sequence"/>
</dbReference>
<sequence length="147" mass="16014">MSAAALLPQLAGCSSAPSPADVMARPDAKIRDRLSTNIAADGLKLFTYTVMTGNDSSMAEEAVNAPLRQSRQQQGRSPGRAVAMQPDLTEWTEQIELGLARTLEMSGYCREGSVELSRLIERDRAEIRGECNEGATEEDRRRFANPG</sequence>
<feature type="compositionally biased region" description="Low complexity" evidence="1">
    <location>
        <begin position="68"/>
        <end position="80"/>
    </location>
</feature>
<comment type="caution">
    <text evidence="2">The sequence shown here is derived from an EMBL/GenBank/DDBJ whole genome shotgun (WGS) entry which is preliminary data.</text>
</comment>
<gene>
    <name evidence="2" type="ORF">KJI95_14750</name>
</gene>
<accession>A0ABS5V5Q3</accession>
<reference evidence="2 3" key="1">
    <citation type="submission" date="2021-05" db="EMBL/GenBank/DDBJ databases">
        <title>Shewanella sp. JM162201.</title>
        <authorList>
            <person name="Xu S."/>
            <person name="Li A."/>
        </authorList>
    </citation>
    <scope>NUCLEOTIDE SEQUENCE [LARGE SCALE GENOMIC DNA]</scope>
    <source>
        <strain evidence="2 3">JM162201</strain>
    </source>
</reference>
<evidence type="ECO:0000256" key="1">
    <source>
        <dbReference type="SAM" id="MobiDB-lite"/>
    </source>
</evidence>
<feature type="region of interest" description="Disordered" evidence="1">
    <location>
        <begin position="60"/>
        <end position="82"/>
    </location>
</feature>